<dbReference type="EMBL" id="QEAM01000350">
    <property type="protein sequence ID" value="TPX40938.1"/>
    <property type="molecule type" value="Genomic_DNA"/>
</dbReference>
<dbReference type="VEuPathDB" id="FungiDB:SeMB42_g00342"/>
<comment type="caution">
    <text evidence="1">The sequence shown here is derived from an EMBL/GenBank/DDBJ whole genome shotgun (WGS) entry which is preliminary data.</text>
</comment>
<evidence type="ECO:0000313" key="2">
    <source>
        <dbReference type="Proteomes" id="UP000320475"/>
    </source>
</evidence>
<evidence type="ECO:0000313" key="1">
    <source>
        <dbReference type="EMBL" id="TPX40938.1"/>
    </source>
</evidence>
<reference evidence="1 2" key="1">
    <citation type="journal article" date="2019" name="Sci. Rep.">
        <title>Comparative genomics of chytrid fungi reveal insights into the obligate biotrophic and pathogenic lifestyle of Synchytrium endobioticum.</title>
        <authorList>
            <person name="van de Vossenberg B.T.L.H."/>
            <person name="Warris S."/>
            <person name="Nguyen H.D.T."/>
            <person name="van Gent-Pelzer M.P.E."/>
            <person name="Joly D.L."/>
            <person name="van de Geest H.C."/>
            <person name="Bonants P.J.M."/>
            <person name="Smith D.S."/>
            <person name="Levesque C.A."/>
            <person name="van der Lee T.A.J."/>
        </authorList>
    </citation>
    <scope>NUCLEOTIDE SEQUENCE [LARGE SCALE GENOMIC DNA]</scope>
    <source>
        <strain evidence="1 2">LEV6574</strain>
    </source>
</reference>
<proteinExistence type="predicted"/>
<dbReference type="AlphaFoldDB" id="A0A507CP96"/>
<organism evidence="1 2">
    <name type="scientific">Synchytrium endobioticum</name>
    <dbReference type="NCBI Taxonomy" id="286115"/>
    <lineage>
        <taxon>Eukaryota</taxon>
        <taxon>Fungi</taxon>
        <taxon>Fungi incertae sedis</taxon>
        <taxon>Chytridiomycota</taxon>
        <taxon>Chytridiomycota incertae sedis</taxon>
        <taxon>Chytridiomycetes</taxon>
        <taxon>Synchytriales</taxon>
        <taxon>Synchytriaceae</taxon>
        <taxon>Synchytrium</taxon>
    </lineage>
</organism>
<name>A0A507CP96_9FUNG</name>
<gene>
    <name evidence="1" type="ORF">SeLEV6574_g06322</name>
</gene>
<protein>
    <submittedName>
        <fullName evidence="1">Uncharacterized protein</fullName>
    </submittedName>
</protein>
<sequence length="82" mass="9085">MGIAPESSLSIKLSIGWKHVLNRRTARRSKAVLGSIVSLCIQLGIAKHAPTVCDRGYIAARNILYSFLYECAFAERPRPFHG</sequence>
<accession>A0A507CP96</accession>
<dbReference type="Proteomes" id="UP000320475">
    <property type="component" value="Unassembled WGS sequence"/>
</dbReference>